<dbReference type="InterPro" id="IPR004143">
    <property type="entry name" value="BPL_LPL_catalytic"/>
</dbReference>
<comment type="function">
    <text evidence="1">Catalyzes both the ATP-dependent activation of exogenously supplied lipoate to lipoyl-AMP and the transfer of the activated lipoyl onto the lipoyl domains of lipoate-dependent enzymes.</text>
</comment>
<dbReference type="Gene3D" id="3.30.390.50">
    <property type="entry name" value="CO dehydrogenase flavoprotein, C-terminal domain"/>
    <property type="match status" value="1"/>
</dbReference>
<dbReference type="AlphaFoldDB" id="A0A448YIQ8"/>
<evidence type="ECO:0000256" key="2">
    <source>
        <dbReference type="ARBA" id="ARBA00005085"/>
    </source>
</evidence>
<dbReference type="GO" id="GO:0009249">
    <property type="term" value="P:protein lipoylation"/>
    <property type="evidence" value="ECO:0007669"/>
    <property type="project" value="InterPro"/>
</dbReference>
<gene>
    <name evidence="6" type="ORF">BRENAR_LOCUS1567</name>
</gene>
<dbReference type="OrthoDB" id="201621at2759"/>
<evidence type="ECO:0000256" key="4">
    <source>
        <dbReference type="ARBA" id="ARBA00015925"/>
    </source>
</evidence>
<proteinExistence type="inferred from homology"/>
<dbReference type="STRING" id="13370.A0A448YIQ8"/>
<evidence type="ECO:0000313" key="7">
    <source>
        <dbReference type="Proteomes" id="UP000290900"/>
    </source>
</evidence>
<evidence type="ECO:0000259" key="5">
    <source>
        <dbReference type="PROSITE" id="PS51733"/>
    </source>
</evidence>
<dbReference type="UniPathway" id="UPA00537">
    <property type="reaction ID" value="UER00595"/>
</dbReference>
<accession>A0A448YIQ8</accession>
<dbReference type="InterPro" id="IPR004562">
    <property type="entry name" value="LipoylTrfase_LipoateP_Ligase"/>
</dbReference>
<evidence type="ECO:0000256" key="3">
    <source>
        <dbReference type="ARBA" id="ARBA00008242"/>
    </source>
</evidence>
<sequence>MLRCLLRAQNFELATRGFTTFGAYRSISSQGAPFNGLPHHHAVTSDTEATRQQLELDPNLEGFFDDDLVESVKKGAKSDSVDKDFNDLLDPSEVPILGKDDIDPSTFAPHSMPGSPVTMTTEEFLSQLKNQKPIQEQEPIVRSIFRNTESIKKNDPPLPTTSELPELPESFHVHNFERFIDFMHRGDIPTPKSIPKNASLESLVESDLPVGFISRFNDPRLNLSIERYIYKHLPDPKNNRFAKRLVLYRNSPCIVIGKNQNPYKEINFRMANMYKIPILRRYSGGGTVVHDLGNVNFSFIADKSLFNRTGFSNILVERLNALVGKTYLDYNLPRFILTTNSKGDIVDAGNMHKVSGSAYQLSGGRSLHHGTMLLNVNMKLLSGLLKLSKETKKCVEDRCIDSVPSPVENVNMDEEVFEYSCVNAFASSYGVPSFLKRPGFDNVDVLKFGNSECQVVKVDDLDELPQEVIDEYNTFKSWEWVFGRTPKFKLRFQAGDELEVCLHIDHGKVKEMELSRDEPKLDRLSERLGDVLFRGDKVAELIDDNSLRRTFAWNIDQMLDYEGLGVSQ</sequence>
<dbReference type="Gene3D" id="3.30.930.10">
    <property type="entry name" value="Bira Bifunctional Protein, Domain 2"/>
    <property type="match status" value="1"/>
</dbReference>
<dbReference type="GO" id="GO:0017118">
    <property type="term" value="F:lipoyltransferase activity"/>
    <property type="evidence" value="ECO:0007669"/>
    <property type="project" value="TreeGrafter"/>
</dbReference>
<evidence type="ECO:0000256" key="1">
    <source>
        <dbReference type="ARBA" id="ARBA00003253"/>
    </source>
</evidence>
<dbReference type="PANTHER" id="PTHR12561">
    <property type="entry name" value="LIPOATE-PROTEIN LIGASE"/>
    <property type="match status" value="1"/>
</dbReference>
<dbReference type="Proteomes" id="UP000290900">
    <property type="component" value="Unassembled WGS sequence"/>
</dbReference>
<dbReference type="PANTHER" id="PTHR12561:SF3">
    <property type="entry name" value="LIPOYLTRANSFERASE 1, MITOCHONDRIAL"/>
    <property type="match status" value="1"/>
</dbReference>
<dbReference type="FunCoup" id="A0A448YIQ8">
    <property type="interactions" value="259"/>
</dbReference>
<feature type="domain" description="BPL/LPL catalytic" evidence="5">
    <location>
        <begin position="239"/>
        <end position="433"/>
    </location>
</feature>
<comment type="pathway">
    <text evidence="2">Protein modification; protein lipoylation via exogenous pathway; protein N(6)-(lipoyl)lysine from lipoate: step 2/2.</text>
</comment>
<dbReference type="InterPro" id="IPR045864">
    <property type="entry name" value="aa-tRNA-synth_II/BPL/LPL"/>
</dbReference>
<protein>
    <recommendedName>
        <fullName evidence="4">Putative lipoate-protein ligase A</fullName>
    </recommendedName>
</protein>
<dbReference type="InParanoid" id="A0A448YIQ8"/>
<dbReference type="EMBL" id="CAACVR010000007">
    <property type="protein sequence ID" value="VEU20832.1"/>
    <property type="molecule type" value="Genomic_DNA"/>
</dbReference>
<dbReference type="Pfam" id="PF21948">
    <property type="entry name" value="LplA-B_cat"/>
    <property type="match status" value="1"/>
</dbReference>
<reference evidence="6 7" key="1">
    <citation type="submission" date="2018-12" db="EMBL/GenBank/DDBJ databases">
        <authorList>
            <person name="Tiukova I."/>
            <person name="Dainat J."/>
        </authorList>
    </citation>
    <scope>NUCLEOTIDE SEQUENCE [LARGE SCALE GENOMIC DNA]</scope>
</reference>
<organism evidence="6 7">
    <name type="scientific">Brettanomyces naardenensis</name>
    <name type="common">Yeast</name>
    <dbReference type="NCBI Taxonomy" id="13370"/>
    <lineage>
        <taxon>Eukaryota</taxon>
        <taxon>Fungi</taxon>
        <taxon>Dikarya</taxon>
        <taxon>Ascomycota</taxon>
        <taxon>Saccharomycotina</taxon>
        <taxon>Pichiomycetes</taxon>
        <taxon>Pichiales</taxon>
        <taxon>Pichiaceae</taxon>
        <taxon>Brettanomyces</taxon>
    </lineage>
</organism>
<comment type="similarity">
    <text evidence="3">Belongs to the LplA family.</text>
</comment>
<dbReference type="PROSITE" id="PS51733">
    <property type="entry name" value="BPL_LPL_CATALYTIC"/>
    <property type="match status" value="1"/>
</dbReference>
<evidence type="ECO:0000313" key="6">
    <source>
        <dbReference type="EMBL" id="VEU20832.1"/>
    </source>
</evidence>
<keyword evidence="7" id="KW-1185">Reference proteome</keyword>
<dbReference type="GO" id="GO:0005739">
    <property type="term" value="C:mitochondrion"/>
    <property type="evidence" value="ECO:0007669"/>
    <property type="project" value="TreeGrafter"/>
</dbReference>
<dbReference type="SUPFAM" id="SSF55681">
    <property type="entry name" value="Class II aaRS and biotin synthetases"/>
    <property type="match status" value="1"/>
</dbReference>
<name>A0A448YIQ8_BRENA</name>